<comment type="caution">
    <text evidence="1">The sequence shown here is derived from an EMBL/GenBank/DDBJ whole genome shotgun (WGS) entry which is preliminary data.</text>
</comment>
<accession>A0ABR4Y501</accession>
<reference evidence="1 2" key="1">
    <citation type="submission" date="2014-02" db="EMBL/GenBank/DDBJ databases">
        <title>Draft genome sequence of Lysinibacillus boronitolerans NBRC 103108.</title>
        <authorList>
            <person name="Zhang F."/>
            <person name="Wang G."/>
            <person name="Zhang L."/>
        </authorList>
    </citation>
    <scope>NUCLEOTIDE SEQUENCE [LARGE SCALE GENOMIC DNA]</scope>
    <source>
        <strain evidence="1 2">NBRC 103108</strain>
    </source>
</reference>
<dbReference type="Gene3D" id="1.10.30.50">
    <property type="match status" value="1"/>
</dbReference>
<keyword evidence="2" id="KW-1185">Reference proteome</keyword>
<gene>
    <name evidence="1" type="ORF">CD31_00715</name>
</gene>
<proteinExistence type="predicted"/>
<dbReference type="EMBL" id="JPVR01000046">
    <property type="protein sequence ID" value="KGR89364.1"/>
    <property type="molecule type" value="Genomic_DNA"/>
</dbReference>
<name>A0ABR4Y501_9BACI</name>
<evidence type="ECO:0000313" key="1">
    <source>
        <dbReference type="EMBL" id="KGR89364.1"/>
    </source>
</evidence>
<evidence type="ECO:0008006" key="3">
    <source>
        <dbReference type="Google" id="ProtNLM"/>
    </source>
</evidence>
<organism evidence="1 2">
    <name type="scientific">Lysinibacillus boronitolerans JCM 21713 = 10a = NBRC 103108</name>
    <dbReference type="NCBI Taxonomy" id="1294264"/>
    <lineage>
        <taxon>Bacteria</taxon>
        <taxon>Bacillati</taxon>
        <taxon>Bacillota</taxon>
        <taxon>Bacilli</taxon>
        <taxon>Bacillales</taxon>
        <taxon>Bacillaceae</taxon>
        <taxon>Lysinibacillus</taxon>
    </lineage>
</organism>
<protein>
    <recommendedName>
        <fullName evidence="3">HNH endonuclease</fullName>
    </recommendedName>
</protein>
<sequence length="361" mass="42530">MIELNLNSSIIEKHENWIFGDNKNKSNRLYQKLKNHVETVKDEDVKKILKSIFGNLKKIIIGNHYTLDKIRKDFDISINLLRNKESERKHKVYGKDLYIGDKELQLYKILKEIFVEDEYKYFYSSPNWNAYLFHEELNLSICPYCGTQFIFLSSGNEGNTRATLDHFFDKATYPFLGVSIYNLVPSCKVCNYDFKGSTTMDLDNNYIPYEKDITKHINFKIEMLNKINEKVTPIKTENSDTQSDECEIDYYSVLTGASNDFNILIEIGECSDNVKNKIEGNLKIFNLDKIYNTYHRDYVRSLMKKAYIYNRVYREGLVDNFRVFFENETDLKNSLFSKIEDDHNIILGKLTRDIVLGELNF</sequence>
<dbReference type="RefSeq" id="WP_036074971.1">
    <property type="nucleotide sequence ID" value="NZ_AVCW01000036.1"/>
</dbReference>
<evidence type="ECO:0000313" key="2">
    <source>
        <dbReference type="Proteomes" id="UP000030487"/>
    </source>
</evidence>
<dbReference type="Proteomes" id="UP000030487">
    <property type="component" value="Unassembled WGS sequence"/>
</dbReference>